<feature type="domain" description="PEP-utilising enzyme mobile" evidence="2">
    <location>
        <begin position="810"/>
        <end position="880"/>
    </location>
</feature>
<dbReference type="RefSeq" id="WP_344314349.1">
    <property type="nucleotide sequence ID" value="NZ_BAAANY010000036.1"/>
</dbReference>
<comment type="caution">
    <text evidence="4">The sequence shown here is derived from an EMBL/GenBank/DDBJ whole genome shotgun (WGS) entry which is preliminary data.</text>
</comment>
<reference evidence="4 5" key="1">
    <citation type="journal article" date="2019" name="Int. J. Syst. Evol. Microbiol.">
        <title>The Global Catalogue of Microorganisms (GCM) 10K type strain sequencing project: providing services to taxonomists for standard genome sequencing and annotation.</title>
        <authorList>
            <consortium name="The Broad Institute Genomics Platform"/>
            <consortium name="The Broad Institute Genome Sequencing Center for Infectious Disease"/>
            <person name="Wu L."/>
            <person name="Ma J."/>
        </authorList>
    </citation>
    <scope>NUCLEOTIDE SEQUENCE [LARGE SCALE GENOMIC DNA]</scope>
    <source>
        <strain evidence="4 5">JCM 14718</strain>
    </source>
</reference>
<evidence type="ECO:0000259" key="3">
    <source>
        <dbReference type="Pfam" id="PF01326"/>
    </source>
</evidence>
<feature type="region of interest" description="Disordered" evidence="1">
    <location>
        <begin position="765"/>
        <end position="791"/>
    </location>
</feature>
<dbReference type="Pfam" id="PF00391">
    <property type="entry name" value="PEP-utilizers"/>
    <property type="match status" value="1"/>
</dbReference>
<dbReference type="PANTHER" id="PTHR43615:SF1">
    <property type="entry name" value="PPDK_N DOMAIN-CONTAINING PROTEIN"/>
    <property type="match status" value="1"/>
</dbReference>
<dbReference type="InterPro" id="IPR008279">
    <property type="entry name" value="PEP-util_enz_mobile_dom"/>
</dbReference>
<dbReference type="PANTHER" id="PTHR43615">
    <property type="entry name" value="PHOSPHOENOLPYRUVATE SYNTHASE-RELATED"/>
    <property type="match status" value="1"/>
</dbReference>
<dbReference type="InterPro" id="IPR002192">
    <property type="entry name" value="PPDK_AMP/ATP-bd"/>
</dbReference>
<dbReference type="EMBL" id="BAAANY010000036">
    <property type="protein sequence ID" value="GAA1709869.1"/>
    <property type="molecule type" value="Genomic_DNA"/>
</dbReference>
<dbReference type="InterPro" id="IPR051549">
    <property type="entry name" value="PEP_Utilizing_Enz"/>
</dbReference>
<keyword evidence="5" id="KW-1185">Reference proteome</keyword>
<dbReference type="SUPFAM" id="SSF56059">
    <property type="entry name" value="Glutathione synthetase ATP-binding domain-like"/>
    <property type="match status" value="1"/>
</dbReference>
<dbReference type="Pfam" id="PF01326">
    <property type="entry name" value="PPDK_N"/>
    <property type="match status" value="1"/>
</dbReference>
<dbReference type="Proteomes" id="UP001500618">
    <property type="component" value="Unassembled WGS sequence"/>
</dbReference>
<dbReference type="Gene3D" id="3.50.30.10">
    <property type="entry name" value="Phosphohistidine domain"/>
    <property type="match status" value="1"/>
</dbReference>
<name>A0ABN2IQV2_9ACTN</name>
<dbReference type="Gene3D" id="3.30.1490.20">
    <property type="entry name" value="ATP-grasp fold, A domain"/>
    <property type="match status" value="1"/>
</dbReference>
<organism evidence="4 5">
    <name type="scientific">Fodinicola feengrottensis</name>
    <dbReference type="NCBI Taxonomy" id="435914"/>
    <lineage>
        <taxon>Bacteria</taxon>
        <taxon>Bacillati</taxon>
        <taxon>Actinomycetota</taxon>
        <taxon>Actinomycetes</taxon>
        <taxon>Mycobacteriales</taxon>
        <taxon>Fodinicola</taxon>
    </lineage>
</organism>
<protein>
    <submittedName>
        <fullName evidence="4">Phosphoenolpyruvate synthase</fullName>
    </submittedName>
</protein>
<evidence type="ECO:0000313" key="4">
    <source>
        <dbReference type="EMBL" id="GAA1709869.1"/>
    </source>
</evidence>
<dbReference type="SUPFAM" id="SSF52009">
    <property type="entry name" value="Phosphohistidine domain"/>
    <property type="match status" value="1"/>
</dbReference>
<accession>A0ABN2IQV2</accession>
<evidence type="ECO:0000259" key="2">
    <source>
        <dbReference type="Pfam" id="PF00391"/>
    </source>
</evidence>
<dbReference type="InterPro" id="IPR013815">
    <property type="entry name" value="ATP_grasp_subdomain_1"/>
</dbReference>
<gene>
    <name evidence="4" type="ORF">GCM10009765_68900</name>
</gene>
<feature type="domain" description="Pyruvate phosphate dikinase AMP/ATP-binding" evidence="3">
    <location>
        <begin position="32"/>
        <end position="314"/>
    </location>
</feature>
<proteinExistence type="predicted"/>
<sequence length="889" mass="95648">MTAQMAHIGNPAGTAKPLVRALKDTDATMLAEVGGKAANLGEMTQAGLPVPGGFTVTTEAYARVSPRQLDYDDPQLPANARKILLETPVPDDVEAEIRAAYGQLGADVPVAVRSSATAEDLPYASFAGQQDTYLHIIGADAVVDAVRRCWASLWTDRAVAYRSSNDIDHRLVQLAVVVQRMVDAEIAGVLLTANPLTGRRREAVLDASPGLGESVVSGSVNPDHFVVDTRTGVIKERRLGDKRTLIRSLPDGGTETVNLPDGSETACLTDAQIEDLAALGDQVEKHYGRPQDIEWAIEPGGRLWLTQARPITTLYPLPTDAPDSPDELRAYLNVNVAQGMFRPFTPMGLAAFRLLGSGVADLLHHPVADARQGPPILKEAGGRLFVDATAIIRSKIGRDIMPRMLDVMEARSSAIMRSLFDEPRLSVIHKSRRPVLSAVVRVGVRFGAPQQIGRAFARPAAAREYVRNLEKSLHEGVGQPSDAAGHLRAAEWILNNRTSRIIPSVMPTMAAGTLAYVLAGRLIPDADQDLRRAVLRAMPYNVTTEMDLSLWRLASRIRTDAEAAAELADTSAADLAKRYKAGSLTATTQRGLAAFLEKYGRRAIAEIDLGMPRWSDDPTHILGVLANYLRLDDERLAPDAQFARGAVEAQDAIEQLVAYARSHGRLRARLVEFGLRRSRELIGIRESPKFLLVTALGMAREHLAVIGRELVARQLLDDADDVFFLDFGEVEKAIAGQAYQPLVAERREAYEREVRRRKLPRLLLSDGAEPEVTTSRDDLPEGALGGTPASSGTVTGVARVVLDPTGAHLEPGEILVAPSTDPGWTPLFLTAGGLVMEMGGANSHGAMVAREYGIPAVVGVPDATHAIKTGDTITVDGSTGSVIQQSAAG</sequence>
<dbReference type="InterPro" id="IPR036637">
    <property type="entry name" value="Phosphohistidine_dom_sf"/>
</dbReference>
<evidence type="ECO:0000313" key="5">
    <source>
        <dbReference type="Proteomes" id="UP001500618"/>
    </source>
</evidence>
<dbReference type="Gene3D" id="3.30.470.20">
    <property type="entry name" value="ATP-grasp fold, B domain"/>
    <property type="match status" value="1"/>
</dbReference>
<evidence type="ECO:0000256" key="1">
    <source>
        <dbReference type="SAM" id="MobiDB-lite"/>
    </source>
</evidence>